<gene>
    <name evidence="5" type="ORF">ACFO3I_03895</name>
</gene>
<evidence type="ECO:0000256" key="2">
    <source>
        <dbReference type="ARBA" id="ARBA00023125"/>
    </source>
</evidence>
<dbReference type="PRINTS" id="PR00035">
    <property type="entry name" value="HTHGNTR"/>
</dbReference>
<dbReference type="SMART" id="SM00345">
    <property type="entry name" value="HTH_GNTR"/>
    <property type="match status" value="1"/>
</dbReference>
<accession>A0ABV9JHH1</accession>
<dbReference type="Gene3D" id="3.40.1410.10">
    <property type="entry name" value="Chorismate lyase-like"/>
    <property type="match status" value="1"/>
</dbReference>
<proteinExistence type="predicted"/>
<dbReference type="EMBL" id="JBHSGB010000004">
    <property type="protein sequence ID" value="MFC4654165.1"/>
    <property type="molecule type" value="Genomic_DNA"/>
</dbReference>
<comment type="caution">
    <text evidence="5">The sequence shown here is derived from an EMBL/GenBank/DDBJ whole genome shotgun (WGS) entry which is preliminary data.</text>
</comment>
<dbReference type="InterPro" id="IPR036388">
    <property type="entry name" value="WH-like_DNA-bd_sf"/>
</dbReference>
<keyword evidence="1" id="KW-0805">Transcription regulation</keyword>
<name>A0ABV9JHH1_9GAMM</name>
<organism evidence="5 6">
    <name type="scientific">Rheinheimera marina</name>
    <dbReference type="NCBI Taxonomy" id="1774958"/>
    <lineage>
        <taxon>Bacteria</taxon>
        <taxon>Pseudomonadati</taxon>
        <taxon>Pseudomonadota</taxon>
        <taxon>Gammaproteobacteria</taxon>
        <taxon>Chromatiales</taxon>
        <taxon>Chromatiaceae</taxon>
        <taxon>Rheinheimera</taxon>
    </lineage>
</organism>
<dbReference type="PANTHER" id="PTHR44846">
    <property type="entry name" value="MANNOSYL-D-GLYCERATE TRANSPORT/METABOLISM SYSTEM REPRESSOR MNGR-RELATED"/>
    <property type="match status" value="1"/>
</dbReference>
<dbReference type="Pfam" id="PF07702">
    <property type="entry name" value="UTRA"/>
    <property type="match status" value="1"/>
</dbReference>
<dbReference type="InterPro" id="IPR050679">
    <property type="entry name" value="Bact_HTH_transcr_reg"/>
</dbReference>
<dbReference type="Pfam" id="PF00392">
    <property type="entry name" value="GntR"/>
    <property type="match status" value="1"/>
</dbReference>
<evidence type="ECO:0000256" key="1">
    <source>
        <dbReference type="ARBA" id="ARBA00023015"/>
    </source>
</evidence>
<dbReference type="PANTHER" id="PTHR44846:SF1">
    <property type="entry name" value="MANNOSYL-D-GLYCERATE TRANSPORT_METABOLISM SYSTEM REPRESSOR MNGR-RELATED"/>
    <property type="match status" value="1"/>
</dbReference>
<dbReference type="InterPro" id="IPR036390">
    <property type="entry name" value="WH_DNA-bd_sf"/>
</dbReference>
<dbReference type="RefSeq" id="WP_377331922.1">
    <property type="nucleotide sequence ID" value="NZ_JBHSGB010000004.1"/>
</dbReference>
<feature type="domain" description="HTH gntR-type" evidence="4">
    <location>
        <begin position="22"/>
        <end position="90"/>
    </location>
</feature>
<dbReference type="CDD" id="cd07377">
    <property type="entry name" value="WHTH_GntR"/>
    <property type="match status" value="1"/>
</dbReference>
<dbReference type="InterPro" id="IPR000524">
    <property type="entry name" value="Tscrpt_reg_HTH_GntR"/>
</dbReference>
<dbReference type="SMART" id="SM00866">
    <property type="entry name" value="UTRA"/>
    <property type="match status" value="1"/>
</dbReference>
<dbReference type="InterPro" id="IPR028978">
    <property type="entry name" value="Chorismate_lyase_/UTRA_dom_sf"/>
</dbReference>
<dbReference type="InterPro" id="IPR011663">
    <property type="entry name" value="UTRA"/>
</dbReference>
<evidence type="ECO:0000259" key="4">
    <source>
        <dbReference type="PROSITE" id="PS50949"/>
    </source>
</evidence>
<evidence type="ECO:0000313" key="5">
    <source>
        <dbReference type="EMBL" id="MFC4654165.1"/>
    </source>
</evidence>
<dbReference type="SUPFAM" id="SSF64288">
    <property type="entry name" value="Chorismate lyase-like"/>
    <property type="match status" value="1"/>
</dbReference>
<dbReference type="SUPFAM" id="SSF46785">
    <property type="entry name" value="Winged helix' DNA-binding domain"/>
    <property type="match status" value="1"/>
</dbReference>
<dbReference type="Gene3D" id="1.10.10.10">
    <property type="entry name" value="Winged helix-like DNA-binding domain superfamily/Winged helix DNA-binding domain"/>
    <property type="match status" value="1"/>
</dbReference>
<evidence type="ECO:0000256" key="3">
    <source>
        <dbReference type="ARBA" id="ARBA00023163"/>
    </source>
</evidence>
<dbReference type="Proteomes" id="UP001595962">
    <property type="component" value="Unassembled WGS sequence"/>
</dbReference>
<keyword evidence="2" id="KW-0238">DNA-binding</keyword>
<reference evidence="6" key="1">
    <citation type="journal article" date="2019" name="Int. J. Syst. Evol. Microbiol.">
        <title>The Global Catalogue of Microorganisms (GCM) 10K type strain sequencing project: providing services to taxonomists for standard genome sequencing and annotation.</title>
        <authorList>
            <consortium name="The Broad Institute Genomics Platform"/>
            <consortium name="The Broad Institute Genome Sequencing Center for Infectious Disease"/>
            <person name="Wu L."/>
            <person name="Ma J."/>
        </authorList>
    </citation>
    <scope>NUCLEOTIDE SEQUENCE [LARGE SCALE GENOMIC DNA]</scope>
    <source>
        <strain evidence="6">DT28</strain>
    </source>
</reference>
<keyword evidence="6" id="KW-1185">Reference proteome</keyword>
<protein>
    <submittedName>
        <fullName evidence="5">GntR family transcriptional regulator</fullName>
    </submittedName>
</protein>
<evidence type="ECO:0000313" key="6">
    <source>
        <dbReference type="Proteomes" id="UP001595962"/>
    </source>
</evidence>
<keyword evidence="3" id="KW-0804">Transcription</keyword>
<sequence>MTFEQLLADPRLKHALASDVPTPLYHQVYLFLKEKIHSGEIPYGEKMPTEHQLSDVFGVSRITAKRAMDDLAEQGYISRHRGKGSHVTYKHRAEQLNIPVIGLLESLAIMGRETQVQSLMFRKTIPPLDIQERFGIDGNTQLIQSQRVRLSDGIPFGYYGSWTRDIGDMYSEENLLKMSRMDIFRMAGIELHLGKVKQSVTATLSNVDTAMHLGIPTGKPLLVLDRSMYDKNGELFDHMYAVYRPDQYQFEMEFSMK</sequence>
<dbReference type="PROSITE" id="PS50949">
    <property type="entry name" value="HTH_GNTR"/>
    <property type="match status" value="1"/>
</dbReference>